<dbReference type="GO" id="GO:0030295">
    <property type="term" value="F:protein kinase activator activity"/>
    <property type="evidence" value="ECO:0007669"/>
    <property type="project" value="TreeGrafter"/>
</dbReference>
<dbReference type="Pfam" id="PF14689">
    <property type="entry name" value="SPOB_a"/>
    <property type="match status" value="1"/>
</dbReference>
<keyword evidence="17" id="KW-1185">Reference proteome</keyword>
<dbReference type="Gene3D" id="3.30.450.20">
    <property type="entry name" value="PAS domain"/>
    <property type="match status" value="2"/>
</dbReference>
<proteinExistence type="predicted"/>
<dbReference type="GO" id="GO:0000155">
    <property type="term" value="F:phosphorelay sensor kinase activity"/>
    <property type="evidence" value="ECO:0007669"/>
    <property type="project" value="InterPro"/>
</dbReference>
<dbReference type="EMBL" id="SZZH01000001">
    <property type="protein sequence ID" value="TKV62093.1"/>
    <property type="molecule type" value="Genomic_DNA"/>
</dbReference>
<keyword evidence="4" id="KW-1003">Cell membrane</keyword>
<dbReference type="InterPro" id="IPR050351">
    <property type="entry name" value="BphY/WalK/GraS-like"/>
</dbReference>
<keyword evidence="9 16" id="KW-0418">Kinase</keyword>
<comment type="caution">
    <text evidence="16">The sequence shown here is derived from an EMBL/GenBank/DDBJ whole genome shotgun (WGS) entry which is preliminary data.</text>
</comment>
<keyword evidence="7" id="KW-0812">Transmembrane</keyword>
<evidence type="ECO:0000256" key="11">
    <source>
        <dbReference type="ARBA" id="ARBA00022989"/>
    </source>
</evidence>
<keyword evidence="6" id="KW-0808">Transferase</keyword>
<dbReference type="GO" id="GO:0000156">
    <property type="term" value="F:phosphorelay response regulator activity"/>
    <property type="evidence" value="ECO:0007669"/>
    <property type="project" value="TreeGrafter"/>
</dbReference>
<dbReference type="EC" id="2.7.13.3" evidence="3"/>
<evidence type="ECO:0000256" key="2">
    <source>
        <dbReference type="ARBA" id="ARBA00004651"/>
    </source>
</evidence>
<dbReference type="Gene3D" id="3.30.565.10">
    <property type="entry name" value="Histidine kinase-like ATPase, C-terminal domain"/>
    <property type="match status" value="1"/>
</dbReference>
<evidence type="ECO:0000256" key="9">
    <source>
        <dbReference type="ARBA" id="ARBA00022777"/>
    </source>
</evidence>
<dbReference type="SMART" id="SM00387">
    <property type="entry name" value="HATPase_c"/>
    <property type="match status" value="1"/>
</dbReference>
<evidence type="ECO:0000256" key="5">
    <source>
        <dbReference type="ARBA" id="ARBA00022553"/>
    </source>
</evidence>
<evidence type="ECO:0000313" key="16">
    <source>
        <dbReference type="EMBL" id="TKV62093.1"/>
    </source>
</evidence>
<keyword evidence="11" id="KW-1133">Transmembrane helix</keyword>
<evidence type="ECO:0000313" key="17">
    <source>
        <dbReference type="Proteomes" id="UP000306985"/>
    </source>
</evidence>
<keyword evidence="12" id="KW-0902">Two-component regulatory system</keyword>
<dbReference type="InterPro" id="IPR016120">
    <property type="entry name" value="Sig_transdc_His_kin_SpoOB"/>
</dbReference>
<dbReference type="PRINTS" id="PR00344">
    <property type="entry name" value="BCTRLSENSOR"/>
</dbReference>
<evidence type="ECO:0000256" key="4">
    <source>
        <dbReference type="ARBA" id="ARBA00022475"/>
    </source>
</evidence>
<name>A0A4U6QN82_9ACTN</name>
<dbReference type="GO" id="GO:0005886">
    <property type="term" value="C:plasma membrane"/>
    <property type="evidence" value="ECO:0007669"/>
    <property type="project" value="UniProtKB-SubCell"/>
</dbReference>
<evidence type="ECO:0000256" key="12">
    <source>
        <dbReference type="ARBA" id="ARBA00023012"/>
    </source>
</evidence>
<evidence type="ECO:0000256" key="13">
    <source>
        <dbReference type="ARBA" id="ARBA00023136"/>
    </source>
</evidence>
<dbReference type="InterPro" id="IPR029151">
    <property type="entry name" value="Sensor-like_sf"/>
</dbReference>
<dbReference type="InterPro" id="IPR003594">
    <property type="entry name" value="HATPase_dom"/>
</dbReference>
<evidence type="ECO:0000256" key="8">
    <source>
        <dbReference type="ARBA" id="ARBA00022741"/>
    </source>
</evidence>
<evidence type="ECO:0000256" key="14">
    <source>
        <dbReference type="ARBA" id="ARBA00039401"/>
    </source>
</evidence>
<dbReference type="GO" id="GO:0007234">
    <property type="term" value="P:osmosensory signaling via phosphorelay pathway"/>
    <property type="evidence" value="ECO:0007669"/>
    <property type="project" value="TreeGrafter"/>
</dbReference>
<dbReference type="InterPro" id="IPR036890">
    <property type="entry name" value="HATPase_C_sf"/>
</dbReference>
<evidence type="ECO:0000256" key="7">
    <source>
        <dbReference type="ARBA" id="ARBA00022692"/>
    </source>
</evidence>
<dbReference type="Proteomes" id="UP000306985">
    <property type="component" value="Unassembled WGS sequence"/>
</dbReference>
<protein>
    <recommendedName>
        <fullName evidence="14">Sensor-like histidine kinase SenX3</fullName>
        <ecNumber evidence="3">2.7.13.3</ecNumber>
    </recommendedName>
</protein>
<dbReference type="Pfam" id="PF02518">
    <property type="entry name" value="HATPase_c"/>
    <property type="match status" value="1"/>
</dbReference>
<dbReference type="InterPro" id="IPR005467">
    <property type="entry name" value="His_kinase_dom"/>
</dbReference>
<dbReference type="InterPro" id="IPR004358">
    <property type="entry name" value="Sig_transdc_His_kin-like_C"/>
</dbReference>
<keyword evidence="10" id="KW-0067">ATP-binding</keyword>
<dbReference type="Pfam" id="PF17203">
    <property type="entry name" value="sCache_3_2"/>
    <property type="match status" value="1"/>
</dbReference>
<organism evidence="16 17">
    <name type="scientific">Nakamurella flava</name>
    <dbReference type="NCBI Taxonomy" id="2576308"/>
    <lineage>
        <taxon>Bacteria</taxon>
        <taxon>Bacillati</taxon>
        <taxon>Actinomycetota</taxon>
        <taxon>Actinomycetes</taxon>
        <taxon>Nakamurellales</taxon>
        <taxon>Nakamurellaceae</taxon>
        <taxon>Nakamurella</taxon>
    </lineage>
</organism>
<dbReference type="PANTHER" id="PTHR42878:SF7">
    <property type="entry name" value="SENSOR HISTIDINE KINASE GLRK"/>
    <property type="match status" value="1"/>
</dbReference>
<dbReference type="SUPFAM" id="SSF55874">
    <property type="entry name" value="ATPase domain of HSP90 chaperone/DNA topoisomerase II/histidine kinase"/>
    <property type="match status" value="1"/>
</dbReference>
<comment type="catalytic activity">
    <reaction evidence="1">
        <text>ATP + protein L-histidine = ADP + protein N-phospho-L-histidine.</text>
        <dbReference type="EC" id="2.7.13.3"/>
    </reaction>
</comment>
<evidence type="ECO:0000259" key="15">
    <source>
        <dbReference type="PROSITE" id="PS50109"/>
    </source>
</evidence>
<accession>A0A4U6QN82</accession>
<keyword evidence="8" id="KW-0547">Nucleotide-binding</keyword>
<evidence type="ECO:0000256" key="6">
    <source>
        <dbReference type="ARBA" id="ARBA00022679"/>
    </source>
</evidence>
<dbReference type="InterPro" id="IPR033463">
    <property type="entry name" value="sCache_3"/>
</dbReference>
<dbReference type="AlphaFoldDB" id="A0A4U6QN82"/>
<dbReference type="SUPFAM" id="SSF55890">
    <property type="entry name" value="Sporulation response regulatory protein Spo0B"/>
    <property type="match status" value="1"/>
</dbReference>
<dbReference type="Gene3D" id="1.10.287.130">
    <property type="match status" value="1"/>
</dbReference>
<keyword evidence="13" id="KW-0472">Membrane</keyword>
<dbReference type="OrthoDB" id="9792686at2"/>
<reference evidence="16 17" key="1">
    <citation type="submission" date="2019-05" db="EMBL/GenBank/DDBJ databases">
        <title>Nakamurella sp. N5BH11, whole genome shotgun sequence.</title>
        <authorList>
            <person name="Tuo L."/>
        </authorList>
    </citation>
    <scope>NUCLEOTIDE SEQUENCE [LARGE SCALE GENOMIC DNA]</scope>
    <source>
        <strain evidence="16 17">N5BH11</strain>
    </source>
</reference>
<evidence type="ECO:0000256" key="3">
    <source>
        <dbReference type="ARBA" id="ARBA00012438"/>
    </source>
</evidence>
<dbReference type="PANTHER" id="PTHR42878">
    <property type="entry name" value="TWO-COMPONENT HISTIDINE KINASE"/>
    <property type="match status" value="1"/>
</dbReference>
<dbReference type="PROSITE" id="PS50109">
    <property type="entry name" value="HIS_KIN"/>
    <property type="match status" value="1"/>
</dbReference>
<dbReference type="GO" id="GO:0005524">
    <property type="term" value="F:ATP binding"/>
    <property type="evidence" value="ECO:0007669"/>
    <property type="project" value="UniProtKB-KW"/>
</dbReference>
<feature type="domain" description="Histidine kinase" evidence="15">
    <location>
        <begin position="406"/>
        <end position="563"/>
    </location>
</feature>
<evidence type="ECO:0000256" key="10">
    <source>
        <dbReference type="ARBA" id="ARBA00022840"/>
    </source>
</evidence>
<evidence type="ECO:0000256" key="1">
    <source>
        <dbReference type="ARBA" id="ARBA00000085"/>
    </source>
</evidence>
<sequence length="584" mass="60775">MRFSGQLLLLQVAVVAAVIALGFGLFTTLLDRQRSSEYGQRALAIARSVAADTELRAAVAEFSRTDIASPSLETQLAGGPVQLDAESVRQRTGALFVVVVDDRGIRLSHPDQDELGDPVSTDPSRALAGQEEVTEQFGTLGESARAKVPVYAPDGGAPAGTVVGAVSVGIASDEIDAALWTDLRIGALYAAAAFAVGIGASVLLNRRLRRLTLGVEPEELAALATEHEAVLGGIDEAVIGVDPQGRVTVANAEARRFFAVPLPPGTPIADAGLPDGVCEMLVPPVLSDATVPPVRADTVEEPRLVVVGERVLVCTRRTVHRGRHDLGVVLTARDRTDLELLTRQLDAVQTMSTALRAQRHEFANRLHVVHGLLAHDRPDEAAEFVDAVLGSGPLGATLPGLDAIGDPVLQAFLSAKAAHARERGVLLRIGPESWLDRAVTDQVAVTTVLGNLIDNACDAAASAVPPAADPLTVDRAAWVEVEVLTDGDTLFVTVADSGDGIVDELGDRVFEQDVSTRAVSGRGLGLGLVRQVARALGGDVWIADPGSGGGTGAVFVARLPGAVAERAGHVSMSETAPDAAEVTP</sequence>
<gene>
    <name evidence="16" type="ORF">FDO65_02515</name>
</gene>
<dbReference type="InterPro" id="IPR039506">
    <property type="entry name" value="SPOB_a"/>
</dbReference>
<keyword evidence="5" id="KW-0597">Phosphoprotein</keyword>
<dbReference type="SUPFAM" id="SSF103190">
    <property type="entry name" value="Sensory domain-like"/>
    <property type="match status" value="1"/>
</dbReference>
<comment type="subcellular location">
    <subcellularLocation>
        <location evidence="2">Cell membrane</location>
        <topology evidence="2">Multi-pass membrane protein</topology>
    </subcellularLocation>
</comment>